<sequence>MTTTEIVETGSAAMANSQAQTQYSKGTFTLEEFRGDPMSVLRTLAIYPPRRRRNEIHNLLSSATTQYYDHLDLQEAIVCLADYAYDDLECRSLLRQNQYTCLDASLNFGTKCGVGATAASPSRQHKNDLLGKIRQIPSWENFPDVLPSSMTTTYTGHQKVGIGMLYQWLSIERLTSLPNAASILRRQAGSAKITKAHLQNLAGELKYKLLCLYPTQQGSSHPSLHQVRPTSNLRLVTLGRLSSATVPDQNGHTIASQARTSSRPSTIRTIAQLTEDLNTASLSAPHIRVQTSNDIYNDSSRLFATASDSEESLLPALNSHL</sequence>
<evidence type="ECO:0000313" key="1">
    <source>
        <dbReference type="EMBL" id="KAG8622902.1"/>
    </source>
</evidence>
<comment type="caution">
    <text evidence="1">The sequence shown here is derived from an EMBL/GenBank/DDBJ whole genome shotgun (WGS) entry which is preliminary data.</text>
</comment>
<accession>A0A8K0KSW6</accession>
<dbReference type="AlphaFoldDB" id="A0A8K0KSW6"/>
<reference evidence="1" key="1">
    <citation type="submission" date="2021-07" db="EMBL/GenBank/DDBJ databases">
        <title>Elsinoe batatas strain:CRI-CJ2 Genome sequencing and assembly.</title>
        <authorList>
            <person name="Huang L."/>
        </authorList>
    </citation>
    <scope>NUCLEOTIDE SEQUENCE</scope>
    <source>
        <strain evidence="1">CRI-CJ2</strain>
    </source>
</reference>
<evidence type="ECO:0000313" key="2">
    <source>
        <dbReference type="Proteomes" id="UP000809789"/>
    </source>
</evidence>
<protein>
    <submittedName>
        <fullName evidence="1">Uncharacterized protein</fullName>
    </submittedName>
</protein>
<proteinExistence type="predicted"/>
<name>A0A8K0KSW6_9PEZI</name>
<dbReference type="OrthoDB" id="3907505at2759"/>
<gene>
    <name evidence="1" type="ORF">KVT40_009219</name>
</gene>
<organism evidence="1 2">
    <name type="scientific">Elsinoe batatas</name>
    <dbReference type="NCBI Taxonomy" id="2601811"/>
    <lineage>
        <taxon>Eukaryota</taxon>
        <taxon>Fungi</taxon>
        <taxon>Dikarya</taxon>
        <taxon>Ascomycota</taxon>
        <taxon>Pezizomycotina</taxon>
        <taxon>Dothideomycetes</taxon>
        <taxon>Dothideomycetidae</taxon>
        <taxon>Myriangiales</taxon>
        <taxon>Elsinoaceae</taxon>
        <taxon>Elsinoe</taxon>
    </lineage>
</organism>
<dbReference type="Proteomes" id="UP000809789">
    <property type="component" value="Unassembled WGS sequence"/>
</dbReference>
<dbReference type="EMBL" id="JAESVG020000011">
    <property type="protein sequence ID" value="KAG8622902.1"/>
    <property type="molecule type" value="Genomic_DNA"/>
</dbReference>
<keyword evidence="2" id="KW-1185">Reference proteome</keyword>